<protein>
    <submittedName>
        <fullName evidence="1">Uncharacterized protein</fullName>
    </submittedName>
</protein>
<reference evidence="1" key="1">
    <citation type="journal article" date="2020" name="New Phytol.">
        <title>Comparative genomics reveals dynamic genome evolution in host specialist ectomycorrhizal fungi.</title>
        <authorList>
            <person name="Lofgren L.A."/>
            <person name="Nguyen N.H."/>
            <person name="Vilgalys R."/>
            <person name="Ruytinx J."/>
            <person name="Liao H.L."/>
            <person name="Branco S."/>
            <person name="Kuo A."/>
            <person name="LaButti K."/>
            <person name="Lipzen A."/>
            <person name="Andreopoulos W."/>
            <person name="Pangilinan J."/>
            <person name="Riley R."/>
            <person name="Hundley H."/>
            <person name="Na H."/>
            <person name="Barry K."/>
            <person name="Grigoriev I.V."/>
            <person name="Stajich J.E."/>
            <person name="Kennedy P.G."/>
        </authorList>
    </citation>
    <scope>NUCLEOTIDE SEQUENCE</scope>
    <source>
        <strain evidence="1">FC423</strain>
    </source>
</reference>
<evidence type="ECO:0000313" key="1">
    <source>
        <dbReference type="EMBL" id="KAG2100722.1"/>
    </source>
</evidence>
<accession>A0A9P7F1N6</accession>
<dbReference type="InterPro" id="IPR041078">
    <property type="entry name" value="Plavaka"/>
</dbReference>
<sequence>LIAYVANTPEELVIACITINASPITVATCANFGDPDHHPLCKDSSTLANIHKVIISISPSELVAFFKKCKQYHLNGVQQPLWMDWVTVDPSSFLMLESLHHFHKIFFDYDHVWCVNIDQ</sequence>
<proteinExistence type="predicted"/>
<comment type="caution">
    <text evidence="1">The sequence shown here is derived from an EMBL/GenBank/DDBJ whole genome shotgun (WGS) entry which is preliminary data.</text>
</comment>
<dbReference type="Proteomes" id="UP000823399">
    <property type="component" value="Unassembled WGS sequence"/>
</dbReference>
<gene>
    <name evidence="1" type="ORF">F5147DRAFT_581944</name>
</gene>
<organism evidence="1 2">
    <name type="scientific">Suillus discolor</name>
    <dbReference type="NCBI Taxonomy" id="1912936"/>
    <lineage>
        <taxon>Eukaryota</taxon>
        <taxon>Fungi</taxon>
        <taxon>Dikarya</taxon>
        <taxon>Basidiomycota</taxon>
        <taxon>Agaricomycotina</taxon>
        <taxon>Agaricomycetes</taxon>
        <taxon>Agaricomycetidae</taxon>
        <taxon>Boletales</taxon>
        <taxon>Suillineae</taxon>
        <taxon>Suillaceae</taxon>
        <taxon>Suillus</taxon>
    </lineage>
</organism>
<evidence type="ECO:0000313" key="2">
    <source>
        <dbReference type="Proteomes" id="UP000823399"/>
    </source>
</evidence>
<keyword evidence="2" id="KW-1185">Reference proteome</keyword>
<dbReference type="OrthoDB" id="3232941at2759"/>
<dbReference type="AlphaFoldDB" id="A0A9P7F1N6"/>
<name>A0A9P7F1N6_9AGAM</name>
<dbReference type="RefSeq" id="XP_041289665.1">
    <property type="nucleotide sequence ID" value="XM_041431624.1"/>
</dbReference>
<feature type="non-terminal residue" evidence="1">
    <location>
        <position position="1"/>
    </location>
</feature>
<dbReference type="Pfam" id="PF18759">
    <property type="entry name" value="Plavaka"/>
    <property type="match status" value="1"/>
</dbReference>
<dbReference type="EMBL" id="JABBWM010000053">
    <property type="protein sequence ID" value="KAG2100722.1"/>
    <property type="molecule type" value="Genomic_DNA"/>
</dbReference>
<dbReference type="GeneID" id="64693883"/>